<name>A0A7D8D281_9BACI</name>
<dbReference type="Proteomes" id="UP000194422">
    <property type="component" value="Unassembled WGS sequence"/>
</dbReference>
<dbReference type="AlphaFoldDB" id="A0A7D8D281"/>
<gene>
    <name evidence="1" type="ORF">BACERE00174_00040</name>
</gene>
<dbReference type="RefSeq" id="WP_000084444.1">
    <property type="nucleotide sequence ID" value="NZ_FWYW01000006.1"/>
</dbReference>
<sequence length="134" mass="15493">MSQVFQFNFEKTYKEVDVAGKVYQVEFNDDAINKYQKSLKSFGKKTKEVQGLIPDYEKATDEEIDNLMNKQKELVKHVVETFLGEGTFEDLYEKAGKSVGNLMTLVDYLNNLYLEEAKEKAEKVQAKYLANVKK</sequence>
<dbReference type="EMBL" id="FWYW01000006">
    <property type="protein sequence ID" value="SMD58853.1"/>
    <property type="molecule type" value="Genomic_DNA"/>
</dbReference>
<protein>
    <submittedName>
        <fullName evidence="1">Uncharacterized protein</fullName>
    </submittedName>
</protein>
<accession>A0A7D8D281</accession>
<comment type="caution">
    <text evidence="1">The sequence shown here is derived from an EMBL/GenBank/DDBJ whole genome shotgun (WGS) entry which is preliminary data.</text>
</comment>
<organism evidence="1 2">
    <name type="scientific">Bacillus paranthracis</name>
    <dbReference type="NCBI Taxonomy" id="2026186"/>
    <lineage>
        <taxon>Bacteria</taxon>
        <taxon>Bacillati</taxon>
        <taxon>Bacillota</taxon>
        <taxon>Bacilli</taxon>
        <taxon>Bacillales</taxon>
        <taxon>Bacillaceae</taxon>
        <taxon>Bacillus</taxon>
        <taxon>Bacillus cereus group</taxon>
    </lineage>
</organism>
<evidence type="ECO:0000313" key="2">
    <source>
        <dbReference type="Proteomes" id="UP000194422"/>
    </source>
</evidence>
<reference evidence="1 2" key="1">
    <citation type="submission" date="2017-04" db="EMBL/GenBank/DDBJ databases">
        <authorList>
            <person name="Criscuolo A."/>
        </authorList>
    </citation>
    <scope>NUCLEOTIDE SEQUENCE [LARGE SCALE GENOMIC DNA]</scope>
    <source>
        <strain evidence="1">16-00174</strain>
    </source>
</reference>
<proteinExistence type="predicted"/>
<evidence type="ECO:0000313" key="1">
    <source>
        <dbReference type="EMBL" id="SMD58853.1"/>
    </source>
</evidence>